<dbReference type="SMART" id="SM00754">
    <property type="entry name" value="CHRD"/>
    <property type="match status" value="2"/>
</dbReference>
<protein>
    <submittedName>
        <fullName evidence="3">CHRD domain-containing protein</fullName>
    </submittedName>
</protein>
<organism evidence="3 4">
    <name type="scientific">Spirosoma sordidisoli</name>
    <dbReference type="NCBI Taxonomy" id="2502893"/>
    <lineage>
        <taxon>Bacteria</taxon>
        <taxon>Pseudomonadati</taxon>
        <taxon>Bacteroidota</taxon>
        <taxon>Cytophagia</taxon>
        <taxon>Cytophagales</taxon>
        <taxon>Cytophagaceae</taxon>
        <taxon>Spirosoma</taxon>
    </lineage>
</organism>
<reference evidence="3 4" key="1">
    <citation type="submission" date="2019-01" db="EMBL/GenBank/DDBJ databases">
        <title>Spirosoma flava sp. nov., a propanil-degrading bacterium isolated from herbicide-contaminated soil.</title>
        <authorList>
            <person name="Zhang L."/>
            <person name="Jiang J.-D."/>
        </authorList>
    </citation>
    <scope>NUCLEOTIDE SEQUENCE [LARGE SCALE GENOMIC DNA]</scope>
    <source>
        <strain evidence="3 4">TY50</strain>
    </source>
</reference>
<keyword evidence="1" id="KW-0732">Signal</keyword>
<evidence type="ECO:0000259" key="2">
    <source>
        <dbReference type="PROSITE" id="PS50933"/>
    </source>
</evidence>
<dbReference type="Pfam" id="PF07452">
    <property type="entry name" value="CHRD"/>
    <property type="match status" value="2"/>
</dbReference>
<accession>A0A4Q2UQ02</accession>
<dbReference type="Proteomes" id="UP000290407">
    <property type="component" value="Unassembled WGS sequence"/>
</dbReference>
<comment type="caution">
    <text evidence="3">The sequence shown here is derived from an EMBL/GenBank/DDBJ whole genome shotgun (WGS) entry which is preliminary data.</text>
</comment>
<gene>
    <name evidence="3" type="ORF">EQG79_14870</name>
</gene>
<dbReference type="PROSITE" id="PS51257">
    <property type="entry name" value="PROKAR_LIPOPROTEIN"/>
    <property type="match status" value="1"/>
</dbReference>
<evidence type="ECO:0000313" key="4">
    <source>
        <dbReference type="Proteomes" id="UP000290407"/>
    </source>
</evidence>
<dbReference type="InterPro" id="IPR010895">
    <property type="entry name" value="CHRD"/>
</dbReference>
<dbReference type="RefSeq" id="WP_129602236.1">
    <property type="nucleotide sequence ID" value="NZ_SBLB01000003.1"/>
</dbReference>
<feature type="signal peptide" evidence="1">
    <location>
        <begin position="1"/>
        <end position="22"/>
    </location>
</feature>
<sequence>MNKLATLLAVALLVCLAATFYACNDHQAAPPDARIELVATLSGAAERPVSVTTAATGSFVGVLDRSTRVLSYTVTYTGLRPTMGHLHRITPNSAVGNGPVEIPFTTLDSPIIGTTTLATTSRVDSLINGFYYANLHTVAYPAGEIRGNIRPKGIIRLKATLNGASEKPTPVTSSGTGTFTGLVDPVTRVLSYTVTYSGLTPVMGHLHRITPYSTIGNGPVEIPFTSLSSPISGTTTLATPGRVDSLLNGFYYANLHTAAYPAGEIRGDIKP</sequence>
<evidence type="ECO:0000313" key="3">
    <source>
        <dbReference type="EMBL" id="RYC69871.1"/>
    </source>
</evidence>
<keyword evidence="4" id="KW-1185">Reference proteome</keyword>
<dbReference type="PROSITE" id="PS50933">
    <property type="entry name" value="CHRD"/>
    <property type="match status" value="1"/>
</dbReference>
<name>A0A4Q2UQ02_9BACT</name>
<proteinExistence type="predicted"/>
<feature type="domain" description="CHRD" evidence="2">
    <location>
        <begin position="33"/>
        <end position="154"/>
    </location>
</feature>
<dbReference type="AlphaFoldDB" id="A0A4Q2UQ02"/>
<feature type="chain" id="PRO_5020551858" evidence="1">
    <location>
        <begin position="23"/>
        <end position="271"/>
    </location>
</feature>
<evidence type="ECO:0000256" key="1">
    <source>
        <dbReference type="SAM" id="SignalP"/>
    </source>
</evidence>
<dbReference type="EMBL" id="SBLB01000003">
    <property type="protein sequence ID" value="RYC69871.1"/>
    <property type="molecule type" value="Genomic_DNA"/>
</dbReference>